<evidence type="ECO:0000313" key="10">
    <source>
        <dbReference type="Proteomes" id="UP001066276"/>
    </source>
</evidence>
<evidence type="ECO:0000256" key="8">
    <source>
        <dbReference type="ARBA" id="ARBA00045517"/>
    </source>
</evidence>
<keyword evidence="5" id="KW-0968">Cytoplasmic vesicle</keyword>
<dbReference type="AlphaFoldDB" id="A0AAV7P428"/>
<protein>
    <recommendedName>
        <fullName evidence="2">Acrosin-binding protein</fullName>
    </recommendedName>
    <alternativeName>
        <fullName evidence="6">Acrosin-binding protein, 60 kDa form</fullName>
    </alternativeName>
    <alternativeName>
        <fullName evidence="7">Proacrosin-binding protein sp32</fullName>
    </alternativeName>
</protein>
<keyword evidence="4" id="KW-0732">Signal</keyword>
<evidence type="ECO:0000313" key="9">
    <source>
        <dbReference type="EMBL" id="KAJ1122489.1"/>
    </source>
</evidence>
<dbReference type="EMBL" id="JANPWB010000011">
    <property type="protein sequence ID" value="KAJ1122489.1"/>
    <property type="molecule type" value="Genomic_DNA"/>
</dbReference>
<comment type="function">
    <text evidence="8">Acrosomal protein that maintains proacrosin (pro-ACR) as an enzymatically inactive zymogen in the acrosome. Involved also in the acrosome formation.</text>
</comment>
<comment type="caution">
    <text evidence="9">The sequence shown here is derived from an EMBL/GenBank/DDBJ whole genome shotgun (WGS) entry which is preliminary data.</text>
</comment>
<sequence length="896" mass="100878">MGVPGSPLSHEEYDRFFRSMVSHGQAKVFCEIRVHSGCEDLSILQMDKYENHGAVPEGIICSESPEAPYFSDFCTFAHYRCAKKKYYLRRVNCPNDVQNEGNSMTQKYRLKDEDHDSLESPADQDFLEISLSPDQSPVMGTIKDDLQFTFSRKPGKKTIKMPLVRNKESAKGTLPLFTNDENGLFSIRTLLVSPSKEMLEKTTFRLNWMFPGASVDGKTSDYPPLFNRLHQRREQVIPSQETVEDFVFSPRLNEGFMVSDQEAHLSDDVTWQDKMSDMHWTPSEKKMSKVFIALQHESTPKGILGAMPSKKMFERKSSNLWWDPKISLKQTTLRRFMEALPPYQEMSKVRIVDSRGGRGSSYLPTPEFHVRTDAPSEEPVFSGSVNQLNVRSIFGPTLTTKIATGVIYRNGRTPRFLRVTGEEKLSEMTMGERLPEEASEGKVSVTALNQKTITIPGVRHQIVISTPNKWASEINPIDRGLKVMPKHTTVITQSIGSPSNSNADVTFPKEEAMFSQSSHRLMPTKMLATTNKVQMTLTQNIHPMIKQRPVQLIPKDEDLEMKTIETLEDAPFPEQGLHRWNSQSIAGKMPTHIVIAETSHDYEVIPGKTLHPGRYAKSRTVESLGNEKDTTGYIRLVTNMNICPGSQGGFPCNHTTKDMSSPYNNHASGFTSHKLWHLRFTSNSARSGINGPSPKYIIEELTVTSPSINHNQNTGTDGDLSKVLNEITRSNYNGLYKNTLTTLGRTTIDSDGLVRLLSSNRITLSSKQTPDVAITGDISSLRSARNTGHLDILAVQHREPSLKGHHYIDNWPLPSVAHPLRVTVARSRSGGEIWRGDIVDLYQRLQDPNVQRLSQELEKKLIAQGAKKGAAHANRADLQKLSMRLMKALSRMRVRM</sequence>
<proteinExistence type="predicted"/>
<evidence type="ECO:0000256" key="6">
    <source>
        <dbReference type="ARBA" id="ARBA00032734"/>
    </source>
</evidence>
<evidence type="ECO:0000256" key="1">
    <source>
        <dbReference type="ARBA" id="ARBA00004218"/>
    </source>
</evidence>
<reference evidence="9" key="1">
    <citation type="journal article" date="2022" name="bioRxiv">
        <title>Sequencing and chromosome-scale assembly of the giantPleurodeles waltlgenome.</title>
        <authorList>
            <person name="Brown T."/>
            <person name="Elewa A."/>
            <person name="Iarovenko S."/>
            <person name="Subramanian E."/>
            <person name="Araus A.J."/>
            <person name="Petzold A."/>
            <person name="Susuki M."/>
            <person name="Suzuki K.-i.T."/>
            <person name="Hayashi T."/>
            <person name="Toyoda A."/>
            <person name="Oliveira C."/>
            <person name="Osipova E."/>
            <person name="Leigh N.D."/>
            <person name="Simon A."/>
            <person name="Yun M.H."/>
        </authorList>
    </citation>
    <scope>NUCLEOTIDE SEQUENCE</scope>
    <source>
        <strain evidence="9">20211129_DDA</strain>
        <tissue evidence="9">Liver</tissue>
    </source>
</reference>
<gene>
    <name evidence="9" type="ORF">NDU88_000975</name>
</gene>
<dbReference type="Pfam" id="PF07222">
    <property type="entry name" value="PBP_sp32"/>
    <property type="match status" value="1"/>
</dbReference>
<evidence type="ECO:0000256" key="5">
    <source>
        <dbReference type="ARBA" id="ARBA00023329"/>
    </source>
</evidence>
<keyword evidence="3" id="KW-0597">Phosphoprotein</keyword>
<name>A0AAV7P428_PLEWA</name>
<organism evidence="9 10">
    <name type="scientific">Pleurodeles waltl</name>
    <name type="common">Iberian ribbed newt</name>
    <dbReference type="NCBI Taxonomy" id="8319"/>
    <lineage>
        <taxon>Eukaryota</taxon>
        <taxon>Metazoa</taxon>
        <taxon>Chordata</taxon>
        <taxon>Craniata</taxon>
        <taxon>Vertebrata</taxon>
        <taxon>Euteleostomi</taxon>
        <taxon>Amphibia</taxon>
        <taxon>Batrachia</taxon>
        <taxon>Caudata</taxon>
        <taxon>Salamandroidea</taxon>
        <taxon>Salamandridae</taxon>
        <taxon>Pleurodelinae</taxon>
        <taxon>Pleurodeles</taxon>
    </lineage>
</organism>
<dbReference type="PANTHER" id="PTHR21362">
    <property type="entry name" value="ACROSIN-BINDING PROTEIN"/>
    <property type="match status" value="1"/>
</dbReference>
<comment type="subcellular location">
    <subcellularLocation>
        <location evidence="1">Cytoplasmic vesicle</location>
        <location evidence="1">Secretory vesicle</location>
        <location evidence="1">Acrosome</location>
    </subcellularLocation>
</comment>
<evidence type="ECO:0000256" key="3">
    <source>
        <dbReference type="ARBA" id="ARBA00022553"/>
    </source>
</evidence>
<evidence type="ECO:0000256" key="7">
    <source>
        <dbReference type="ARBA" id="ARBA00033453"/>
    </source>
</evidence>
<dbReference type="GO" id="GO:0001669">
    <property type="term" value="C:acrosomal vesicle"/>
    <property type="evidence" value="ECO:0007669"/>
    <property type="project" value="UniProtKB-SubCell"/>
</dbReference>
<dbReference type="InterPro" id="IPR009865">
    <property type="entry name" value="Proacrosin-bd"/>
</dbReference>
<evidence type="ECO:0000256" key="4">
    <source>
        <dbReference type="ARBA" id="ARBA00022729"/>
    </source>
</evidence>
<accession>A0AAV7P428</accession>
<dbReference type="Proteomes" id="UP001066276">
    <property type="component" value="Chromosome 7"/>
</dbReference>
<keyword evidence="10" id="KW-1185">Reference proteome</keyword>
<dbReference type="GO" id="GO:0005634">
    <property type="term" value="C:nucleus"/>
    <property type="evidence" value="ECO:0007669"/>
    <property type="project" value="TreeGrafter"/>
</dbReference>
<dbReference type="PANTHER" id="PTHR21362:SF1">
    <property type="entry name" value="ACROSIN-BINDING PROTEIN"/>
    <property type="match status" value="1"/>
</dbReference>
<evidence type="ECO:0000256" key="2">
    <source>
        <dbReference type="ARBA" id="ARBA00018940"/>
    </source>
</evidence>